<name>A0A0A9FTB1_ARUDO</name>
<reference evidence="1" key="1">
    <citation type="submission" date="2014-09" db="EMBL/GenBank/DDBJ databases">
        <authorList>
            <person name="Magalhaes I.L.F."/>
            <person name="Oliveira U."/>
            <person name="Santos F.R."/>
            <person name="Vidigal T.H.D.A."/>
            <person name="Brescovit A.D."/>
            <person name="Santos A.J."/>
        </authorList>
    </citation>
    <scope>NUCLEOTIDE SEQUENCE</scope>
    <source>
        <tissue evidence="1">Shoot tissue taken approximately 20 cm above the soil surface</tissue>
    </source>
</reference>
<organism evidence="1">
    <name type="scientific">Arundo donax</name>
    <name type="common">Giant reed</name>
    <name type="synonym">Donax arundinaceus</name>
    <dbReference type="NCBI Taxonomy" id="35708"/>
    <lineage>
        <taxon>Eukaryota</taxon>
        <taxon>Viridiplantae</taxon>
        <taxon>Streptophyta</taxon>
        <taxon>Embryophyta</taxon>
        <taxon>Tracheophyta</taxon>
        <taxon>Spermatophyta</taxon>
        <taxon>Magnoliopsida</taxon>
        <taxon>Liliopsida</taxon>
        <taxon>Poales</taxon>
        <taxon>Poaceae</taxon>
        <taxon>PACMAD clade</taxon>
        <taxon>Arundinoideae</taxon>
        <taxon>Arundineae</taxon>
        <taxon>Arundo</taxon>
    </lineage>
</organism>
<accession>A0A0A9FTB1</accession>
<reference evidence="1" key="2">
    <citation type="journal article" date="2015" name="Data Brief">
        <title>Shoot transcriptome of the giant reed, Arundo donax.</title>
        <authorList>
            <person name="Barrero R.A."/>
            <person name="Guerrero F.D."/>
            <person name="Moolhuijzen P."/>
            <person name="Goolsby J.A."/>
            <person name="Tidwell J."/>
            <person name="Bellgard S.E."/>
            <person name="Bellgard M.I."/>
        </authorList>
    </citation>
    <scope>NUCLEOTIDE SEQUENCE</scope>
    <source>
        <tissue evidence="1">Shoot tissue taken approximately 20 cm above the soil surface</tissue>
    </source>
</reference>
<protein>
    <submittedName>
        <fullName evidence="1">Uncharacterized protein</fullName>
    </submittedName>
</protein>
<dbReference type="AlphaFoldDB" id="A0A0A9FTB1"/>
<evidence type="ECO:0000313" key="1">
    <source>
        <dbReference type="EMBL" id="JAE11543.1"/>
    </source>
</evidence>
<sequence length="31" mass="3515">MKASVICCTTKHITLTKLLSRLRGLKMLNKL</sequence>
<dbReference type="EMBL" id="GBRH01186353">
    <property type="protein sequence ID" value="JAE11543.1"/>
    <property type="molecule type" value="Transcribed_RNA"/>
</dbReference>
<proteinExistence type="predicted"/>